<sequence length="123" mass="14115">MVKTLHQGVENFTSSWVSTTTNRHYNYGSYEEEHQYHESPYHTKQAIALLLSTLYRSNDAPPSPHLRLASAYSSSLHTRILIQNKYTAYKQFPYTYALHACCLLSTASHEIPVHLRLTCMLPA</sequence>
<comment type="caution">
    <text evidence="1">The sequence shown here is derived from an EMBL/GenBank/DDBJ whole genome shotgun (WGS) entry which is preliminary data.</text>
</comment>
<keyword evidence="2" id="KW-1185">Reference proteome</keyword>
<evidence type="ECO:0000313" key="1">
    <source>
        <dbReference type="EMBL" id="KAF2834199.1"/>
    </source>
</evidence>
<gene>
    <name evidence="1" type="ORF">M501DRAFT_1001426</name>
</gene>
<name>A0A9P4S140_9PEZI</name>
<evidence type="ECO:0000313" key="2">
    <source>
        <dbReference type="Proteomes" id="UP000799429"/>
    </source>
</evidence>
<organism evidence="1 2">
    <name type="scientific">Patellaria atrata CBS 101060</name>
    <dbReference type="NCBI Taxonomy" id="1346257"/>
    <lineage>
        <taxon>Eukaryota</taxon>
        <taxon>Fungi</taxon>
        <taxon>Dikarya</taxon>
        <taxon>Ascomycota</taxon>
        <taxon>Pezizomycotina</taxon>
        <taxon>Dothideomycetes</taxon>
        <taxon>Dothideomycetes incertae sedis</taxon>
        <taxon>Patellariales</taxon>
        <taxon>Patellariaceae</taxon>
        <taxon>Patellaria</taxon>
    </lineage>
</organism>
<proteinExistence type="predicted"/>
<dbReference type="EMBL" id="MU006125">
    <property type="protein sequence ID" value="KAF2834199.1"/>
    <property type="molecule type" value="Genomic_DNA"/>
</dbReference>
<reference evidence="1" key="1">
    <citation type="journal article" date="2020" name="Stud. Mycol.">
        <title>101 Dothideomycetes genomes: a test case for predicting lifestyles and emergence of pathogens.</title>
        <authorList>
            <person name="Haridas S."/>
            <person name="Albert R."/>
            <person name="Binder M."/>
            <person name="Bloem J."/>
            <person name="Labutti K."/>
            <person name="Salamov A."/>
            <person name="Andreopoulos B."/>
            <person name="Baker S."/>
            <person name="Barry K."/>
            <person name="Bills G."/>
            <person name="Bluhm B."/>
            <person name="Cannon C."/>
            <person name="Castanera R."/>
            <person name="Culley D."/>
            <person name="Daum C."/>
            <person name="Ezra D."/>
            <person name="Gonzalez J."/>
            <person name="Henrissat B."/>
            <person name="Kuo A."/>
            <person name="Liang C."/>
            <person name="Lipzen A."/>
            <person name="Lutzoni F."/>
            <person name="Magnuson J."/>
            <person name="Mondo S."/>
            <person name="Nolan M."/>
            <person name="Ohm R."/>
            <person name="Pangilinan J."/>
            <person name="Park H.-J."/>
            <person name="Ramirez L."/>
            <person name="Alfaro M."/>
            <person name="Sun H."/>
            <person name="Tritt A."/>
            <person name="Yoshinaga Y."/>
            <person name="Zwiers L.-H."/>
            <person name="Turgeon B."/>
            <person name="Goodwin S."/>
            <person name="Spatafora J."/>
            <person name="Crous P."/>
            <person name="Grigoriev I."/>
        </authorList>
    </citation>
    <scope>NUCLEOTIDE SEQUENCE</scope>
    <source>
        <strain evidence="1">CBS 101060</strain>
    </source>
</reference>
<accession>A0A9P4S140</accession>
<dbReference type="AlphaFoldDB" id="A0A9P4S140"/>
<protein>
    <submittedName>
        <fullName evidence="1">Uncharacterized protein</fullName>
    </submittedName>
</protein>
<dbReference type="Proteomes" id="UP000799429">
    <property type="component" value="Unassembled WGS sequence"/>
</dbReference>